<dbReference type="PANTHER" id="PTHR43030:SF1">
    <property type="entry name" value="PHOSPHOENOLPYRUVATE SYNTHASE"/>
    <property type="match status" value="1"/>
</dbReference>
<dbReference type="PANTHER" id="PTHR43030">
    <property type="entry name" value="PHOSPHOENOLPYRUVATE SYNTHASE"/>
    <property type="match status" value="1"/>
</dbReference>
<dbReference type="InterPro" id="IPR002192">
    <property type="entry name" value="PPDK_AMP/ATP-bd"/>
</dbReference>
<comment type="similarity">
    <text evidence="4">Belongs to the PEP-utilizing enzyme family.</text>
</comment>
<comment type="cofactor">
    <cofactor evidence="1">
        <name>Mg(2+)</name>
        <dbReference type="ChEBI" id="CHEBI:18420"/>
    </cofactor>
</comment>
<dbReference type="SUPFAM" id="SSF51621">
    <property type="entry name" value="Phosphoenolpyruvate/pyruvate domain"/>
    <property type="match status" value="1"/>
</dbReference>
<evidence type="ECO:0000256" key="9">
    <source>
        <dbReference type="ARBA" id="ARBA00022741"/>
    </source>
</evidence>
<dbReference type="SUPFAM" id="SSF52009">
    <property type="entry name" value="Phosphohistidine domain"/>
    <property type="match status" value="1"/>
</dbReference>
<gene>
    <name evidence="18" type="ORF">BJP34_22705</name>
</gene>
<dbReference type="Gene3D" id="3.30.1490.20">
    <property type="entry name" value="ATP-grasp fold, A domain"/>
    <property type="match status" value="1"/>
</dbReference>
<evidence type="ECO:0000256" key="11">
    <source>
        <dbReference type="ARBA" id="ARBA00022840"/>
    </source>
</evidence>
<keyword evidence="7" id="KW-0808">Transferase</keyword>
<dbReference type="GO" id="GO:0046872">
    <property type="term" value="F:metal ion binding"/>
    <property type="evidence" value="ECO:0007669"/>
    <property type="project" value="UniProtKB-KW"/>
</dbReference>
<dbReference type="EMBL" id="CP017599">
    <property type="protein sequence ID" value="AOX04474.1"/>
    <property type="molecule type" value="Genomic_DNA"/>
</dbReference>
<evidence type="ECO:0000256" key="12">
    <source>
        <dbReference type="ARBA" id="ARBA00022842"/>
    </source>
</evidence>
<evidence type="ECO:0000256" key="7">
    <source>
        <dbReference type="ARBA" id="ARBA00022679"/>
    </source>
</evidence>
<evidence type="ECO:0000259" key="17">
    <source>
        <dbReference type="Pfam" id="PF02896"/>
    </source>
</evidence>
<dbReference type="KEGG" id="mpro:BJP34_22705"/>
<evidence type="ECO:0000313" key="19">
    <source>
        <dbReference type="Proteomes" id="UP000177870"/>
    </source>
</evidence>
<evidence type="ECO:0000256" key="4">
    <source>
        <dbReference type="ARBA" id="ARBA00007837"/>
    </source>
</evidence>
<dbReference type="STRING" id="1458985.BJP34_22705"/>
<keyword evidence="12" id="KW-0460">Magnesium</keyword>
<dbReference type="Proteomes" id="UP000177870">
    <property type="component" value="Chromosome"/>
</dbReference>
<dbReference type="Pfam" id="PF00391">
    <property type="entry name" value="PEP-utilizers"/>
    <property type="match status" value="1"/>
</dbReference>
<dbReference type="Gene3D" id="3.20.20.60">
    <property type="entry name" value="Phosphoenolpyruvate-binding domains"/>
    <property type="match status" value="1"/>
</dbReference>
<evidence type="ECO:0000256" key="5">
    <source>
        <dbReference type="ARBA" id="ARBA00011996"/>
    </source>
</evidence>
<dbReference type="InterPro" id="IPR006319">
    <property type="entry name" value="PEP_synth"/>
</dbReference>
<evidence type="ECO:0000256" key="2">
    <source>
        <dbReference type="ARBA" id="ARBA00002988"/>
    </source>
</evidence>
<feature type="domain" description="Pyruvate phosphate dikinase AMP/ATP-binding" evidence="16">
    <location>
        <begin position="17"/>
        <end position="326"/>
    </location>
</feature>
<organism evidence="18 19">
    <name type="scientific">Moorena producens PAL-8-15-08-1</name>
    <dbReference type="NCBI Taxonomy" id="1458985"/>
    <lineage>
        <taxon>Bacteria</taxon>
        <taxon>Bacillati</taxon>
        <taxon>Cyanobacteriota</taxon>
        <taxon>Cyanophyceae</taxon>
        <taxon>Coleofasciculales</taxon>
        <taxon>Coleofasciculaceae</taxon>
        <taxon>Moorena</taxon>
    </lineage>
</organism>
<dbReference type="InterPro" id="IPR023151">
    <property type="entry name" value="PEP_util_CS"/>
</dbReference>
<feature type="domain" description="PEP-utilising enzyme C-terminal" evidence="17">
    <location>
        <begin position="556"/>
        <end position="842"/>
    </location>
</feature>
<evidence type="ECO:0000313" key="18">
    <source>
        <dbReference type="EMBL" id="AOX04474.1"/>
    </source>
</evidence>
<accession>A0A1D8U3Y4</accession>
<dbReference type="InterPro" id="IPR036637">
    <property type="entry name" value="Phosphohistidine_dom_sf"/>
</dbReference>
<name>A0A1D8U3Y4_9CYAN</name>
<dbReference type="InterPro" id="IPR015813">
    <property type="entry name" value="Pyrv/PenolPyrv_kinase-like_dom"/>
</dbReference>
<dbReference type="UniPathway" id="UPA00138"/>
<evidence type="ECO:0000256" key="10">
    <source>
        <dbReference type="ARBA" id="ARBA00022777"/>
    </source>
</evidence>
<feature type="domain" description="PEP-utilising enzyme mobile" evidence="15">
    <location>
        <begin position="446"/>
        <end position="514"/>
    </location>
</feature>
<dbReference type="SUPFAM" id="SSF56059">
    <property type="entry name" value="Glutathione synthetase ATP-binding domain-like"/>
    <property type="match status" value="1"/>
</dbReference>
<evidence type="ECO:0000259" key="15">
    <source>
        <dbReference type="Pfam" id="PF00391"/>
    </source>
</evidence>
<dbReference type="AlphaFoldDB" id="A0A1D8U3Y4"/>
<keyword evidence="9" id="KW-0547">Nucleotide-binding</keyword>
<reference evidence="19" key="1">
    <citation type="submission" date="2016-10" db="EMBL/GenBank/DDBJ databases">
        <title>Comparative genomics uncovers the prolific and rare metabolic potential of the cyanobacterial genus Moorea.</title>
        <authorList>
            <person name="Leao T."/>
            <person name="Castelao G."/>
            <person name="Korobeynikov A."/>
            <person name="Monroe E.A."/>
            <person name="Podell S."/>
            <person name="Glukhov E."/>
            <person name="Allen E."/>
            <person name="Gerwick W.H."/>
            <person name="Gerwick L."/>
        </authorList>
    </citation>
    <scope>NUCLEOTIDE SEQUENCE [LARGE SCALE GENOMIC DNA]</scope>
    <source>
        <strain evidence="19">PAL-8-15-08-1</strain>
    </source>
</reference>
<evidence type="ECO:0000256" key="8">
    <source>
        <dbReference type="ARBA" id="ARBA00022723"/>
    </source>
</evidence>
<dbReference type="GO" id="GO:0005524">
    <property type="term" value="F:ATP binding"/>
    <property type="evidence" value="ECO:0007669"/>
    <property type="project" value="UniProtKB-KW"/>
</dbReference>
<proteinExistence type="inferred from homology"/>
<sequence length="867" mass="95403">MDNLYSLDLIQASEYPFVGNEAFNLSQLLQRDYPVVPGFVVSAKALWEFIAILGKSEPLLADLPSSYLYVDVDNPRQLQQVAQQIRHKIQGATLASVLASTLSEISETTLAPAAIFHPSLSMTSPGSGIEEDTGETGVARLDQPQIFSTLPDKILGSYICPRQPLAMEVSLKQVWAELFRARSLFYWQRHSIGLQQLNLAVLIQPMWDAIASGTLQINQTEGYIQATWGLGTALGKGEVVPDYYQIEIETGIVLASRLGRKTRAYGLCLEPDSLSVTENSLQTYLLSEEQQKQYTLKDKYLQELITISQRLVADISSTFSLEWTLWQTSENSEPELQITKFSPQTGQKWDASQLRVEPSHHASKLAYSVGSTTSYGKLFTSVQVGSRPNVLEASSDSIGSNFSEHTVNPSITPMLVRGLPAAPGRVTATAHVISGEGKNVSAILSGRILVAQSVSPDWLPGLKHVAAIITEQGGITSHAGIIARELGIPCVVGAAGITQIIETGESLLVDGGQGEVYRLGTKQGFPVEKLHGSGLRKREAKVNFQPSNFQNTFPIATQLLVNLSQPDSLEKIVGLPVDGVGLLRSEVMMLEILNNLHPSQWHRQGHERELVERLAQLIVQFTVTLAPRPVFYRSTDWRSHEFPSLSGDHLVTEAEVNPMLGLRGTRRYLSDPASFDLELAALQEVYAYGCRNLRLILPFVRTVEEFTFCRRRVEQVGLTDNPDFQLWIMAEVPSVLFMLPDYVKAGVQGISIGTNDLTQLLLGADREQRQLETLMAGCHPVVKQAIQQLIEMAKEAGIPCSICGQATVQDPELIDLLVQWGITSISVDVQDVEATYQAITRAEQRLLLDAARNKSKGLGVKGKEENI</sequence>
<comment type="function">
    <text evidence="2">Catalyzes the phosphorylation of pyruvate to phosphoenolpyruvate.</text>
</comment>
<dbReference type="Gene3D" id="3.50.30.10">
    <property type="entry name" value="Phosphohistidine domain"/>
    <property type="match status" value="1"/>
</dbReference>
<dbReference type="GO" id="GO:0006094">
    <property type="term" value="P:gluconeogenesis"/>
    <property type="evidence" value="ECO:0007669"/>
    <property type="project" value="UniProtKB-UniPathway"/>
</dbReference>
<dbReference type="InterPro" id="IPR040442">
    <property type="entry name" value="Pyrv_kinase-like_dom_sf"/>
</dbReference>
<evidence type="ECO:0000256" key="13">
    <source>
        <dbReference type="ARBA" id="ARBA00033470"/>
    </source>
</evidence>
<dbReference type="InterPro" id="IPR008279">
    <property type="entry name" value="PEP-util_enz_mobile_dom"/>
</dbReference>
<dbReference type="Pfam" id="PF02896">
    <property type="entry name" value="PEP-utilizers_C"/>
    <property type="match status" value="1"/>
</dbReference>
<dbReference type="OrthoDB" id="9765468at2"/>
<evidence type="ECO:0000256" key="6">
    <source>
        <dbReference type="ARBA" id="ARBA00021623"/>
    </source>
</evidence>
<comment type="pathway">
    <text evidence="3">Carbohydrate biosynthesis; gluconeogenesis.</text>
</comment>
<keyword evidence="11" id="KW-0067">ATP-binding</keyword>
<dbReference type="Pfam" id="PF01326">
    <property type="entry name" value="PPDK_N"/>
    <property type="match status" value="1"/>
</dbReference>
<dbReference type="Gene3D" id="3.30.470.20">
    <property type="entry name" value="ATP-grasp fold, B domain"/>
    <property type="match status" value="1"/>
</dbReference>
<evidence type="ECO:0000256" key="1">
    <source>
        <dbReference type="ARBA" id="ARBA00001946"/>
    </source>
</evidence>
<protein>
    <recommendedName>
        <fullName evidence="6">Phosphoenolpyruvate synthase</fullName>
        <ecNumber evidence="5">2.7.9.2</ecNumber>
    </recommendedName>
    <alternativeName>
        <fullName evidence="13">Pyruvate, water dikinase</fullName>
    </alternativeName>
</protein>
<evidence type="ECO:0000256" key="3">
    <source>
        <dbReference type="ARBA" id="ARBA00004742"/>
    </source>
</evidence>
<dbReference type="GO" id="GO:0008986">
    <property type="term" value="F:pyruvate, water dikinase activity"/>
    <property type="evidence" value="ECO:0007669"/>
    <property type="project" value="UniProtKB-EC"/>
</dbReference>
<evidence type="ECO:0000259" key="16">
    <source>
        <dbReference type="Pfam" id="PF01326"/>
    </source>
</evidence>
<keyword evidence="10" id="KW-0418">Kinase</keyword>
<dbReference type="InterPro" id="IPR000121">
    <property type="entry name" value="PEP_util_C"/>
</dbReference>
<dbReference type="EC" id="2.7.9.2" evidence="5"/>
<evidence type="ECO:0000256" key="14">
    <source>
        <dbReference type="ARBA" id="ARBA00047700"/>
    </source>
</evidence>
<dbReference type="PROSITE" id="PS00742">
    <property type="entry name" value="PEP_ENZYMES_2"/>
    <property type="match status" value="1"/>
</dbReference>
<dbReference type="InterPro" id="IPR013815">
    <property type="entry name" value="ATP_grasp_subdomain_1"/>
</dbReference>
<keyword evidence="8" id="KW-0479">Metal-binding</keyword>
<comment type="catalytic activity">
    <reaction evidence="14">
        <text>pyruvate + ATP + H2O = phosphoenolpyruvate + AMP + phosphate + 2 H(+)</text>
        <dbReference type="Rhea" id="RHEA:11364"/>
        <dbReference type="ChEBI" id="CHEBI:15361"/>
        <dbReference type="ChEBI" id="CHEBI:15377"/>
        <dbReference type="ChEBI" id="CHEBI:15378"/>
        <dbReference type="ChEBI" id="CHEBI:30616"/>
        <dbReference type="ChEBI" id="CHEBI:43474"/>
        <dbReference type="ChEBI" id="CHEBI:58702"/>
        <dbReference type="ChEBI" id="CHEBI:456215"/>
        <dbReference type="EC" id="2.7.9.2"/>
    </reaction>
</comment>